<evidence type="ECO:0000313" key="1">
    <source>
        <dbReference type="Proteomes" id="UP000887565"/>
    </source>
</evidence>
<dbReference type="AlphaFoldDB" id="A0A915JJE3"/>
<keyword evidence="1" id="KW-1185">Reference proteome</keyword>
<reference evidence="2" key="1">
    <citation type="submission" date="2022-11" db="UniProtKB">
        <authorList>
            <consortium name="WormBaseParasite"/>
        </authorList>
    </citation>
    <scope>IDENTIFICATION</scope>
</reference>
<dbReference type="WBParaSite" id="nRc.2.0.1.t26275-RA">
    <property type="protein sequence ID" value="nRc.2.0.1.t26275-RA"/>
    <property type="gene ID" value="nRc.2.0.1.g26275"/>
</dbReference>
<evidence type="ECO:0000313" key="2">
    <source>
        <dbReference type="WBParaSite" id="nRc.2.0.1.t26275-RA"/>
    </source>
</evidence>
<proteinExistence type="predicted"/>
<sequence length="76" mass="8968">MTCYEDGKNFLMFQLAPDCNQMTLKLPPPKFVCFQRQQLEQPPQPPPCTEMLLEKLIQQYGCNYEERKSRQGPEEN</sequence>
<accession>A0A915JJE3</accession>
<dbReference type="Proteomes" id="UP000887565">
    <property type="component" value="Unplaced"/>
</dbReference>
<protein>
    <submittedName>
        <fullName evidence="2">Uncharacterized protein</fullName>
    </submittedName>
</protein>
<organism evidence="1 2">
    <name type="scientific">Romanomermis culicivorax</name>
    <name type="common">Nematode worm</name>
    <dbReference type="NCBI Taxonomy" id="13658"/>
    <lineage>
        <taxon>Eukaryota</taxon>
        <taxon>Metazoa</taxon>
        <taxon>Ecdysozoa</taxon>
        <taxon>Nematoda</taxon>
        <taxon>Enoplea</taxon>
        <taxon>Dorylaimia</taxon>
        <taxon>Mermithida</taxon>
        <taxon>Mermithoidea</taxon>
        <taxon>Mermithidae</taxon>
        <taxon>Romanomermis</taxon>
    </lineage>
</organism>
<name>A0A915JJE3_ROMCU</name>